<dbReference type="CDD" id="cd07185">
    <property type="entry name" value="OmpA_C-like"/>
    <property type="match status" value="1"/>
</dbReference>
<dbReference type="EMBL" id="JAIRBC010000021">
    <property type="protein sequence ID" value="MCG2461868.1"/>
    <property type="molecule type" value="Genomic_DNA"/>
</dbReference>
<dbReference type="PROSITE" id="PS51123">
    <property type="entry name" value="OMPA_2"/>
    <property type="match status" value="1"/>
</dbReference>
<dbReference type="InterPro" id="IPR050330">
    <property type="entry name" value="Bact_OuterMem_StrucFunc"/>
</dbReference>
<evidence type="ECO:0000256" key="4">
    <source>
        <dbReference type="PROSITE-ProRule" id="PRU00473"/>
    </source>
</evidence>
<sequence>MIASLNSLKISSVIFLLCSIFAWGQNLVRNPSFEDYNACPDNLGSFNSDLIYWSTPSLGSTDYFNACSSSMGIPDNFNGSQASKFGHGYAGMYLYAPGDYREYMQAELTQNLIKGARYTLSFYLCRAEKSDFSITDLGVVFSEEKIDLSIKKELSKMQLSRIKENRFHWVNIANTKFYSNSDEWVLVTTEFTATGIERFMTLGNFKSNRATRLKKIRGGSNKGAYYYVDMVSLVKISEKGYLVDKPQILETLFFEFDKYELPEASIEELNDLYAILQEDTSIQLEINGYTDNVGSDSYNESLSKKRAKAVATYLLGLGLKENRVQWNGLGGTNPIHNNDTPEGRKKNRRVEFVFTKLP</sequence>
<gene>
    <name evidence="6" type="ORF">K8352_14000</name>
</gene>
<evidence type="ECO:0000256" key="1">
    <source>
        <dbReference type="ARBA" id="ARBA00004442"/>
    </source>
</evidence>
<dbReference type="Gene3D" id="3.30.1330.60">
    <property type="entry name" value="OmpA-like domain"/>
    <property type="match status" value="1"/>
</dbReference>
<comment type="subcellular location">
    <subcellularLocation>
        <location evidence="1">Cell outer membrane</location>
    </subcellularLocation>
</comment>
<feature type="domain" description="OmpA-like" evidence="5">
    <location>
        <begin position="241"/>
        <end position="358"/>
    </location>
</feature>
<dbReference type="RefSeq" id="WP_317903011.1">
    <property type="nucleotide sequence ID" value="NZ_JAIRBC010000021.1"/>
</dbReference>
<dbReference type="InterPro" id="IPR006664">
    <property type="entry name" value="OMP_bac"/>
</dbReference>
<protein>
    <submittedName>
        <fullName evidence="6">OmpA family protein</fullName>
    </submittedName>
</protein>
<dbReference type="PRINTS" id="PR01023">
    <property type="entry name" value="NAFLGMOTY"/>
</dbReference>
<proteinExistence type="predicted"/>
<keyword evidence="7" id="KW-1185">Reference proteome</keyword>
<dbReference type="GO" id="GO:0009279">
    <property type="term" value="C:cell outer membrane"/>
    <property type="evidence" value="ECO:0007669"/>
    <property type="project" value="UniProtKB-SubCell"/>
</dbReference>
<dbReference type="AlphaFoldDB" id="A0AAE3EX18"/>
<dbReference type="PANTHER" id="PTHR30329">
    <property type="entry name" value="STATOR ELEMENT OF FLAGELLAR MOTOR COMPLEX"/>
    <property type="match status" value="1"/>
</dbReference>
<dbReference type="SUPFAM" id="SSF103088">
    <property type="entry name" value="OmpA-like"/>
    <property type="match status" value="1"/>
</dbReference>
<dbReference type="InterPro" id="IPR036737">
    <property type="entry name" value="OmpA-like_sf"/>
</dbReference>
<comment type="caution">
    <text evidence="6">The sequence shown here is derived from an EMBL/GenBank/DDBJ whole genome shotgun (WGS) entry which is preliminary data.</text>
</comment>
<keyword evidence="2 4" id="KW-0472">Membrane</keyword>
<evidence type="ECO:0000256" key="2">
    <source>
        <dbReference type="ARBA" id="ARBA00023136"/>
    </source>
</evidence>
<dbReference type="Pfam" id="PF00691">
    <property type="entry name" value="OmpA"/>
    <property type="match status" value="1"/>
</dbReference>
<dbReference type="Proteomes" id="UP001200642">
    <property type="component" value="Unassembled WGS sequence"/>
</dbReference>
<organism evidence="6 7">
    <name type="scientific">Cerina litoralis</name>
    <dbReference type="NCBI Taxonomy" id="2874477"/>
    <lineage>
        <taxon>Bacteria</taxon>
        <taxon>Pseudomonadati</taxon>
        <taxon>Bacteroidota</taxon>
        <taxon>Flavobacteriia</taxon>
        <taxon>Flavobacteriales</taxon>
        <taxon>Flavobacteriaceae</taxon>
        <taxon>Cerina</taxon>
    </lineage>
</organism>
<dbReference type="PANTHER" id="PTHR30329:SF21">
    <property type="entry name" value="LIPOPROTEIN YIAD-RELATED"/>
    <property type="match status" value="1"/>
</dbReference>
<name>A0AAE3EX18_9FLAO</name>
<dbReference type="InterPro" id="IPR006665">
    <property type="entry name" value="OmpA-like"/>
</dbReference>
<reference evidence="6" key="1">
    <citation type="submission" date="2023-02" db="EMBL/GenBank/DDBJ databases">
        <title>Genome of Flavobacteriaceae gen. nov. sp. strain F89.</title>
        <authorList>
            <person name="Wang Y."/>
        </authorList>
    </citation>
    <scope>NUCLEOTIDE SEQUENCE</scope>
    <source>
        <strain evidence="6">F89</strain>
    </source>
</reference>
<evidence type="ECO:0000259" key="5">
    <source>
        <dbReference type="PROSITE" id="PS51123"/>
    </source>
</evidence>
<evidence type="ECO:0000256" key="3">
    <source>
        <dbReference type="ARBA" id="ARBA00023237"/>
    </source>
</evidence>
<keyword evidence="3" id="KW-0998">Cell outer membrane</keyword>
<dbReference type="Gene3D" id="2.60.120.260">
    <property type="entry name" value="Galactose-binding domain-like"/>
    <property type="match status" value="1"/>
</dbReference>
<evidence type="ECO:0000313" key="7">
    <source>
        <dbReference type="Proteomes" id="UP001200642"/>
    </source>
</evidence>
<evidence type="ECO:0000313" key="6">
    <source>
        <dbReference type="EMBL" id="MCG2461868.1"/>
    </source>
</evidence>
<accession>A0AAE3EX18</accession>
<dbReference type="PRINTS" id="PR01021">
    <property type="entry name" value="OMPADOMAIN"/>
</dbReference>